<comment type="caution">
    <text evidence="3">The sequence shown here is derived from an EMBL/GenBank/DDBJ whole genome shotgun (WGS) entry which is preliminary data.</text>
</comment>
<dbReference type="Proteomes" id="UP000324800">
    <property type="component" value="Unassembled WGS sequence"/>
</dbReference>
<feature type="region of interest" description="Disordered" evidence="2">
    <location>
        <begin position="338"/>
        <end position="362"/>
    </location>
</feature>
<dbReference type="AlphaFoldDB" id="A0A5J4WXJ1"/>
<gene>
    <name evidence="3" type="ORF">EZS28_005278</name>
</gene>
<feature type="compositionally biased region" description="Low complexity" evidence="2">
    <location>
        <begin position="389"/>
        <end position="411"/>
    </location>
</feature>
<feature type="region of interest" description="Disordered" evidence="2">
    <location>
        <begin position="389"/>
        <end position="419"/>
    </location>
</feature>
<evidence type="ECO:0000313" key="4">
    <source>
        <dbReference type="Proteomes" id="UP000324800"/>
    </source>
</evidence>
<evidence type="ECO:0000256" key="1">
    <source>
        <dbReference type="SAM" id="Coils"/>
    </source>
</evidence>
<sequence length="673" mass="80740">MRAEDEMTRQLYIKILLDSEEKDFEKQRQKWKKQEIIRIREERKKKIIRRELELLQQEQEQQRIEAIKQLIDRLRQQEIDSQWRFVSEELERRRYEEIVVDVERRVDHLLWRQMWEDISKLFEMKKEDIKRDSELKALLGEKGKDQKKKKDQINQEMKESTDFGVTKTTSSHFSMPISTSMSGSPEKPHSPSIYCIACTELADTNKVVEYQRQRKIMLLRQYRMLKKFRRQQYLYLKNLNKEKMAVAEFMTADGRMKQYMSAEDESNFLLTNYSNIFGNGDSSRIDSFLTNQFETDINYEYLTISQKIKDEIVSYSRILQERSALIMLKEQYQARRKKEEEEKEKQIENEKTNQNKSETKDRYIRRYSMLTDRNRSSNLNTTLNITTSYVNDKNNEQDNNTDNNQYQNTNKQKLKRSTQAQDLEQVNELFVNEFENSSQTLIEFHQKMQIKSGLDAINLRNWQKSSPIRYGVFIPRCLIMFINVVTTEENGKKILLRTGENSKDNKSKQDLDSTIQSKSENQSVLKRKISFGQKSFEAYENKVMVSFTTKSEQPKIHPDQRAFIYNLFPWMRNIKQKFYQQYYYLDIQVKNYLLEMYKVAVLYKQRCYEVVYAVNKPIYQSKKWVDYFLRAVDNEVMIITDPRRFDQQGLLAEIKNEGSDSQQGTDILFEGTL</sequence>
<evidence type="ECO:0000256" key="2">
    <source>
        <dbReference type="SAM" id="MobiDB-lite"/>
    </source>
</evidence>
<name>A0A5J4WXJ1_9EUKA</name>
<evidence type="ECO:0000313" key="3">
    <source>
        <dbReference type="EMBL" id="KAA6399196.1"/>
    </source>
</evidence>
<protein>
    <submittedName>
        <fullName evidence="3">Uncharacterized protein</fullName>
    </submittedName>
</protein>
<feature type="coiled-coil region" evidence="1">
    <location>
        <begin position="38"/>
        <end position="77"/>
    </location>
</feature>
<keyword evidence="1" id="KW-0175">Coiled coil</keyword>
<dbReference type="EMBL" id="SNRW01000803">
    <property type="protein sequence ID" value="KAA6399196.1"/>
    <property type="molecule type" value="Genomic_DNA"/>
</dbReference>
<proteinExistence type="predicted"/>
<feature type="region of interest" description="Disordered" evidence="2">
    <location>
        <begin position="143"/>
        <end position="169"/>
    </location>
</feature>
<organism evidence="3 4">
    <name type="scientific">Streblomastix strix</name>
    <dbReference type="NCBI Taxonomy" id="222440"/>
    <lineage>
        <taxon>Eukaryota</taxon>
        <taxon>Metamonada</taxon>
        <taxon>Preaxostyla</taxon>
        <taxon>Oxymonadida</taxon>
        <taxon>Streblomastigidae</taxon>
        <taxon>Streblomastix</taxon>
    </lineage>
</organism>
<reference evidence="3 4" key="1">
    <citation type="submission" date="2019-03" db="EMBL/GenBank/DDBJ databases">
        <title>Single cell metagenomics reveals metabolic interactions within the superorganism composed of flagellate Streblomastix strix and complex community of Bacteroidetes bacteria on its surface.</title>
        <authorList>
            <person name="Treitli S.C."/>
            <person name="Kolisko M."/>
            <person name="Husnik F."/>
            <person name="Keeling P."/>
            <person name="Hampl V."/>
        </authorList>
    </citation>
    <scope>NUCLEOTIDE SEQUENCE [LARGE SCALE GENOMIC DNA]</scope>
    <source>
        <strain evidence="3">ST1C</strain>
    </source>
</reference>
<feature type="compositionally biased region" description="Basic and acidic residues" evidence="2">
    <location>
        <begin position="151"/>
        <end position="161"/>
    </location>
</feature>
<accession>A0A5J4WXJ1</accession>